<gene>
    <name evidence="2" type="ORF">GZ78_02560</name>
</gene>
<dbReference type="AlphaFoldDB" id="A0A081NKI0"/>
<dbReference type="EMBL" id="JOKH01000001">
    <property type="protein sequence ID" value="KEQ18953.1"/>
    <property type="molecule type" value="Genomic_DNA"/>
</dbReference>
<dbReference type="OrthoDB" id="9817553at2"/>
<name>A0A081NKI0_9GAMM</name>
<dbReference type="Proteomes" id="UP000028073">
    <property type="component" value="Unassembled WGS sequence"/>
</dbReference>
<feature type="region of interest" description="Disordered" evidence="1">
    <location>
        <begin position="1"/>
        <end position="39"/>
    </location>
</feature>
<evidence type="ECO:0000313" key="3">
    <source>
        <dbReference type="Proteomes" id="UP000028073"/>
    </source>
</evidence>
<comment type="caution">
    <text evidence="2">The sequence shown here is derived from an EMBL/GenBank/DDBJ whole genome shotgun (WGS) entry which is preliminary data.</text>
</comment>
<evidence type="ECO:0000313" key="2">
    <source>
        <dbReference type="EMBL" id="KEQ18953.1"/>
    </source>
</evidence>
<feature type="compositionally biased region" description="Polar residues" evidence="1">
    <location>
        <begin position="30"/>
        <end position="39"/>
    </location>
</feature>
<proteinExistence type="predicted"/>
<keyword evidence="3" id="KW-1185">Reference proteome</keyword>
<dbReference type="RefSeq" id="WP_034832479.1">
    <property type="nucleotide sequence ID" value="NZ_JOKH01000001.1"/>
</dbReference>
<evidence type="ECO:0000256" key="1">
    <source>
        <dbReference type="SAM" id="MobiDB-lite"/>
    </source>
</evidence>
<accession>A0A081NKI0</accession>
<reference evidence="2 3" key="1">
    <citation type="submission" date="2014-06" db="EMBL/GenBank/DDBJ databases">
        <title>Whole Genome Sequences of Three Symbiotic Endozoicomonas Bacteria.</title>
        <authorList>
            <person name="Neave M.J."/>
            <person name="Apprill A."/>
            <person name="Voolstra C.R."/>
        </authorList>
    </citation>
    <scope>NUCLEOTIDE SEQUENCE [LARGE SCALE GENOMIC DNA]</scope>
    <source>
        <strain evidence="2 3">DSM 25634</strain>
    </source>
</reference>
<sequence length="1045" mass="117997">MQGLGGQSGYGCEPDYLDHPGTEALGGAEPSSSHLLCSNKGQEGIPHRELKLRHIQPLVVDHLERLKQIRQVILDIDLPLSDNYCIVQLHKQVLSDLDESLLGSSLGEKRVPDSLQRFISDLVFEFMYPSNLPLLQKLANLGLGLNKSQELYYIPAIPFGLLFQFLENSGSEITRKILLNNIECLILKADPAYLALLEQHFTKEEIQKAAVEVMKCEGMYLMHMVKHNPEYRLPESLGLCLLPALFVSLKERLSASPASDDHFLPVRQLLSSKPLLDQLAVLEVNIANHPDLIQAELDKLPEADREKLLTCAFILGQGKLFDKLASTLTGPINDILCQQSRNGTNILHLMASALSEVENRSILYVHALTVYSPDYDRLFALVPAERLANQQNRFGYTPLELLYRHNSWSLAASPMEVDLNRARERRRQLLRFSGHPPVFRTMQALLEGGMPRNCNWFREFLALYNHPALGVAIPPHTLKPMDCTDSLCGQLRYKPAEWEERSLGKVVEFLRLHPRALQDEQQALQLMLEIQSEGLPLEYQALVLKKLTPAVQKYILDDSRLTTADSDSLFVEPDFKMFYNKVHLYPWHLIGLSLDCGSALKTEETFTVPLMQAVKCHQGLCQQDGLPELPRQWEQEFLTSQNIEPYGRSLAFPSGEVSCGYRRFKFLKQQPGVTEKWEDFIREQPHLAFFREHRSTLGLESALIKPRGVFRLPNAQEKLRQCGLPEEMLSGIAFAGDGSACLQVFDDDDNTRLYHHYSYQTSGEEGLSVEASLAGIRLFARDGGRLLRQGFQPPDALSCFHNSADGRGWSPTPFYGGQDVPGTLGEWNALDYPNIAPTPVGMRDLADVRSFQEVTSTCFGMGKNFDASRPEIQGQVRVTELGKVFYGLVINWLRVRHDTHTLDYQNADHMRQLASELVAIAADLFGTAFGMEPEAMKQHIEQAFPEEALRRAVSECGYWCDPTYRYVHDIRSYRFPDEIYPGQLDHGFNIYLGSNTKKLTDEGLRRSTKARGANLGVDNGTMPLCHLDSLLWFCVLAGWKADIKA</sequence>
<protein>
    <submittedName>
        <fullName evidence="2">Uncharacterized protein</fullName>
    </submittedName>
</protein>
<organism evidence="2 3">
    <name type="scientific">Endozoicomonas numazuensis</name>
    <dbReference type="NCBI Taxonomy" id="1137799"/>
    <lineage>
        <taxon>Bacteria</taxon>
        <taxon>Pseudomonadati</taxon>
        <taxon>Pseudomonadota</taxon>
        <taxon>Gammaproteobacteria</taxon>
        <taxon>Oceanospirillales</taxon>
        <taxon>Endozoicomonadaceae</taxon>
        <taxon>Endozoicomonas</taxon>
    </lineage>
</organism>